<accession>A0A809REV1</accession>
<sequence length="91" mass="10592">MINKNSYFDRIDVVSPAGIAVLKLYDELTDTNYIVEKLDTLSYGGGDFEKWSVFITSNSNTRYEYRKRFDTKTATEEYVNEVKNMLKNIEA</sequence>
<evidence type="ECO:0000313" key="2">
    <source>
        <dbReference type="Proteomes" id="UP000463939"/>
    </source>
</evidence>
<dbReference type="EMBL" id="AP021881">
    <property type="protein sequence ID" value="BBP00329.1"/>
    <property type="molecule type" value="Genomic_DNA"/>
</dbReference>
<evidence type="ECO:0000313" key="1">
    <source>
        <dbReference type="EMBL" id="BBP00329.1"/>
    </source>
</evidence>
<name>A0A809REV1_9PROT</name>
<reference evidence="2" key="1">
    <citation type="submission" date="2019-11" db="EMBL/GenBank/DDBJ databases">
        <title>Isolation and characterization of a novel species in the genus Sulfuriferula.</title>
        <authorList>
            <person name="Mochizuki J."/>
            <person name="Kojima H."/>
            <person name="Fukui M."/>
        </authorList>
    </citation>
    <scope>NUCLEOTIDE SEQUENCE [LARGE SCALE GENOMIC DNA]</scope>
    <source>
        <strain evidence="2">SGTM</strain>
    </source>
</reference>
<dbReference type="KEGG" id="sniv:SFSGTM_10370"/>
<organism evidence="1 2">
    <name type="scientific">Sulfuriferula nivalis</name>
    <dbReference type="NCBI Taxonomy" id="2675298"/>
    <lineage>
        <taxon>Bacteria</taxon>
        <taxon>Pseudomonadati</taxon>
        <taxon>Pseudomonadota</taxon>
        <taxon>Betaproteobacteria</taxon>
        <taxon>Nitrosomonadales</taxon>
        <taxon>Sulfuricellaceae</taxon>
        <taxon>Sulfuriferula</taxon>
    </lineage>
</organism>
<gene>
    <name evidence="1" type="ORF">SFSGTM_10370</name>
</gene>
<protein>
    <submittedName>
        <fullName evidence="1">Uncharacterized protein</fullName>
    </submittedName>
</protein>
<dbReference type="Proteomes" id="UP000463939">
    <property type="component" value="Chromosome"/>
</dbReference>
<proteinExistence type="predicted"/>
<keyword evidence="2" id="KW-1185">Reference proteome</keyword>
<dbReference type="AlphaFoldDB" id="A0A809REV1"/>
<dbReference type="RefSeq" id="WP_162084274.1">
    <property type="nucleotide sequence ID" value="NZ_AP021881.1"/>
</dbReference>